<protein>
    <submittedName>
        <fullName evidence="2">Peptidase C11 family clostripain</fullName>
    </submittedName>
</protein>
<reference evidence="2 3" key="1">
    <citation type="journal article" date="2015" name="Biol. Direct">
        <title>Babela massiliensis, a representative of a widespread bacterial phylum with unusual adaptations to parasitism in amoebae.</title>
        <authorList>
            <person name="Pagnier I."/>
            <person name="Yutin N."/>
            <person name="Croce O."/>
            <person name="Makarova K.S."/>
            <person name="Wolf Y.I."/>
            <person name="Benamar S."/>
            <person name="Raoult D."/>
            <person name="Koonin E.V."/>
            <person name="La Scola B."/>
        </authorList>
    </citation>
    <scope>NUCLEOTIDE SEQUENCE [LARGE SCALE GENOMIC DNA]</scope>
    <source>
        <strain evidence="3">BABL1</strain>
    </source>
</reference>
<gene>
    <name evidence="2" type="ORF">BABL1_gene_322</name>
</gene>
<dbReference type="OrthoDB" id="9765610at2"/>
<dbReference type="STRING" id="673862.BABL1_gene_322"/>
<evidence type="ECO:0000313" key="2">
    <source>
        <dbReference type="EMBL" id="CDK30692.1"/>
    </source>
</evidence>
<keyword evidence="1" id="KW-0472">Membrane</keyword>
<sequence>MKIKKLSILSKSIITGLFLFTNCIITHLYGTQEYDNNSINLIANNINNNILTKIHKKKNETTTVGIYIAADNDLFPFAGRNIKQMQNIGSNDKLNLVVHFNMHKTGGKKISKRFLVKKNKLMQVGPDFSADSGNIRTLLDFCKWQIENFPADNQVLILWNHGTGIIEPNLRKAINPSQLFNYNHHNKLIELNRNIGFIDYINSQLQTKTPTRGICFDDTTRNYLTIKNLKDGLETISKDYLKGKKLALLACDACLMSMIEVISPIKEYAHYFVSSEEVVLGTGYDYTKTLEPFINNYLTKEQFVQHIVQTYKETYGKITNDYTQSAINLSKIHLLEDNITQVSQILIKALDKQNGNSLKEVIKLSKHKNFCTHFDEPTYIDLGHFYQNLLNNLSKCNLKNSQETNDFKLNLKKLLIEGITIINNAVIANAVGKNLKNATGISIYFPENRIHNSYHQSEFANKTKWGQFLKKYVNS</sequence>
<dbReference type="HOGENOM" id="CLU_051348_0_0_7"/>
<accession>V6DGG4</accession>
<dbReference type="Gene3D" id="3.40.50.11970">
    <property type="match status" value="1"/>
</dbReference>
<dbReference type="KEGG" id="dpb:BABL1_gene_322"/>
<dbReference type="PANTHER" id="PTHR37835">
    <property type="entry name" value="ALPHA-CLOSTRIPAIN"/>
    <property type="match status" value="1"/>
</dbReference>
<evidence type="ECO:0000256" key="1">
    <source>
        <dbReference type="SAM" id="Phobius"/>
    </source>
</evidence>
<organism evidence="2 3">
    <name type="scientific">Candidatus Babela massiliensis</name>
    <dbReference type="NCBI Taxonomy" id="673862"/>
    <lineage>
        <taxon>Bacteria</taxon>
        <taxon>Candidatus Babelota</taxon>
        <taxon>Candidatus Babeliae</taxon>
        <taxon>Candidatus Babeliales</taxon>
        <taxon>Candidatus Babeliaceae</taxon>
        <taxon>Candidatus Babela</taxon>
    </lineage>
</organism>
<dbReference type="AlphaFoldDB" id="V6DGG4"/>
<keyword evidence="3" id="KW-1185">Reference proteome</keyword>
<proteinExistence type="predicted"/>
<keyword evidence="1" id="KW-0812">Transmembrane</keyword>
<keyword evidence="1" id="KW-1133">Transmembrane helix</keyword>
<dbReference type="PANTHER" id="PTHR37835:SF1">
    <property type="entry name" value="ALPHA-CLOSTRIPAIN"/>
    <property type="match status" value="1"/>
</dbReference>
<dbReference type="Pfam" id="PF03415">
    <property type="entry name" value="Peptidase_C11"/>
    <property type="match status" value="2"/>
</dbReference>
<dbReference type="InterPro" id="IPR005077">
    <property type="entry name" value="Peptidase_C11"/>
</dbReference>
<name>V6DGG4_9BACT</name>
<dbReference type="RefSeq" id="WP_023792232.1">
    <property type="nucleotide sequence ID" value="NC_023003.1"/>
</dbReference>
<evidence type="ECO:0000313" key="3">
    <source>
        <dbReference type="Proteomes" id="UP000018769"/>
    </source>
</evidence>
<dbReference type="EMBL" id="HG793133">
    <property type="protein sequence ID" value="CDK30692.1"/>
    <property type="molecule type" value="Genomic_DNA"/>
</dbReference>
<feature type="transmembrane region" description="Helical" evidence="1">
    <location>
        <begin position="12"/>
        <end position="30"/>
    </location>
</feature>
<dbReference type="eggNOG" id="COG1716">
    <property type="taxonomic scope" value="Bacteria"/>
</dbReference>
<dbReference type="Proteomes" id="UP000018769">
    <property type="component" value="Chromosome I"/>
</dbReference>